<name>A0A382M294_9ZZZZ</name>
<sequence>MGLKIFLGNKSENVFSVMEDYFVFAQKQGLTHLVLDNNNDNNHFLKEIFQNEKQYPFLEKVYDSSEFGYNFHIKIFEINYDLFL</sequence>
<evidence type="ECO:0000313" key="1">
    <source>
        <dbReference type="EMBL" id="SVC43069.1"/>
    </source>
</evidence>
<dbReference type="EMBL" id="UINC01090805">
    <property type="protein sequence ID" value="SVC43069.1"/>
    <property type="molecule type" value="Genomic_DNA"/>
</dbReference>
<proteinExistence type="predicted"/>
<dbReference type="AlphaFoldDB" id="A0A382M294"/>
<reference evidence="1" key="1">
    <citation type="submission" date="2018-05" db="EMBL/GenBank/DDBJ databases">
        <authorList>
            <person name="Lanie J.A."/>
            <person name="Ng W.-L."/>
            <person name="Kazmierczak K.M."/>
            <person name="Andrzejewski T.M."/>
            <person name="Davidsen T.M."/>
            <person name="Wayne K.J."/>
            <person name="Tettelin H."/>
            <person name="Glass J.I."/>
            <person name="Rusch D."/>
            <person name="Podicherti R."/>
            <person name="Tsui H.-C.T."/>
            <person name="Winkler M.E."/>
        </authorList>
    </citation>
    <scope>NUCLEOTIDE SEQUENCE</scope>
</reference>
<accession>A0A382M294</accession>
<gene>
    <name evidence="1" type="ORF">METZ01_LOCUS295923</name>
</gene>
<protein>
    <submittedName>
        <fullName evidence="1">Uncharacterized protein</fullName>
    </submittedName>
</protein>
<organism evidence="1">
    <name type="scientific">marine metagenome</name>
    <dbReference type="NCBI Taxonomy" id="408172"/>
    <lineage>
        <taxon>unclassified sequences</taxon>
        <taxon>metagenomes</taxon>
        <taxon>ecological metagenomes</taxon>
    </lineage>
</organism>